<dbReference type="Proteomes" id="UP000000561">
    <property type="component" value="Chromosome 15"/>
</dbReference>
<feature type="compositionally biased region" description="Basic residues" evidence="1">
    <location>
        <begin position="206"/>
        <end position="216"/>
    </location>
</feature>
<accession>A0A0D1BZF5</accession>
<dbReference type="SMART" id="SM00456">
    <property type="entry name" value="WW"/>
    <property type="match status" value="1"/>
</dbReference>
<feature type="compositionally biased region" description="Low complexity" evidence="1">
    <location>
        <begin position="60"/>
        <end position="76"/>
    </location>
</feature>
<protein>
    <recommendedName>
        <fullName evidence="2">WW domain-containing protein</fullName>
    </recommendedName>
</protein>
<gene>
    <name evidence="3" type="ORF">UMAG_04945</name>
</gene>
<organism evidence="3 4">
    <name type="scientific">Mycosarcoma maydis</name>
    <name type="common">Corn smut fungus</name>
    <name type="synonym">Ustilago maydis</name>
    <dbReference type="NCBI Taxonomy" id="5270"/>
    <lineage>
        <taxon>Eukaryota</taxon>
        <taxon>Fungi</taxon>
        <taxon>Dikarya</taxon>
        <taxon>Basidiomycota</taxon>
        <taxon>Ustilaginomycotina</taxon>
        <taxon>Ustilaginomycetes</taxon>
        <taxon>Ustilaginales</taxon>
        <taxon>Ustilaginaceae</taxon>
        <taxon>Mycosarcoma</taxon>
    </lineage>
</organism>
<feature type="compositionally biased region" description="Low complexity" evidence="1">
    <location>
        <begin position="536"/>
        <end position="549"/>
    </location>
</feature>
<proteinExistence type="predicted"/>
<dbReference type="RefSeq" id="XP_011391258.1">
    <property type="nucleotide sequence ID" value="XM_011392956.1"/>
</dbReference>
<evidence type="ECO:0000313" key="3">
    <source>
        <dbReference type="EMBL" id="KIS67077.1"/>
    </source>
</evidence>
<reference evidence="3 4" key="1">
    <citation type="journal article" date="2006" name="Nature">
        <title>Insights from the genome of the biotrophic fungal plant pathogen Ustilago maydis.</title>
        <authorList>
            <person name="Kamper J."/>
            <person name="Kahmann R."/>
            <person name="Bolker M."/>
            <person name="Ma L.J."/>
            <person name="Brefort T."/>
            <person name="Saville B.J."/>
            <person name="Banuett F."/>
            <person name="Kronstad J.W."/>
            <person name="Gold S.E."/>
            <person name="Muller O."/>
            <person name="Perlin M.H."/>
            <person name="Wosten H.A."/>
            <person name="de Vries R."/>
            <person name="Ruiz-Herrera J."/>
            <person name="Reynaga-Pena C.G."/>
            <person name="Snetselaar K."/>
            <person name="McCann M."/>
            <person name="Perez-Martin J."/>
            <person name="Feldbrugge M."/>
            <person name="Basse C.W."/>
            <person name="Steinberg G."/>
            <person name="Ibeas J.I."/>
            <person name="Holloman W."/>
            <person name="Guzman P."/>
            <person name="Farman M."/>
            <person name="Stajich J.E."/>
            <person name="Sentandreu R."/>
            <person name="Gonzalez-Prieto J.M."/>
            <person name="Kennell J.C."/>
            <person name="Molina L."/>
            <person name="Schirawski J."/>
            <person name="Mendoza-Mendoza A."/>
            <person name="Greilinger D."/>
            <person name="Munch K."/>
            <person name="Rossel N."/>
            <person name="Scherer M."/>
            <person name="Vranes M."/>
            <person name="Ladendorf O."/>
            <person name="Vincon V."/>
            <person name="Fuchs U."/>
            <person name="Sandrock B."/>
            <person name="Meng S."/>
            <person name="Ho E.C."/>
            <person name="Cahill M.J."/>
            <person name="Boyce K.J."/>
            <person name="Klose J."/>
            <person name="Klosterman S.J."/>
            <person name="Deelstra H.J."/>
            <person name="Ortiz-Castellanos L."/>
            <person name="Li W."/>
            <person name="Sanchez-Alonso P."/>
            <person name="Schreier P.H."/>
            <person name="Hauser-Hahn I."/>
            <person name="Vaupel M."/>
            <person name="Koopmann E."/>
            <person name="Friedrich G."/>
            <person name="Voss H."/>
            <person name="Schluter T."/>
            <person name="Margolis J."/>
            <person name="Platt D."/>
            <person name="Swimmer C."/>
            <person name="Gnirke A."/>
            <person name="Chen F."/>
            <person name="Vysotskaia V."/>
            <person name="Mannhaupt G."/>
            <person name="Guldener U."/>
            <person name="Munsterkotter M."/>
            <person name="Haase D."/>
            <person name="Oesterheld M."/>
            <person name="Mewes H.W."/>
            <person name="Mauceli E.W."/>
            <person name="DeCaprio D."/>
            <person name="Wade C.M."/>
            <person name="Butler J."/>
            <person name="Young S."/>
            <person name="Jaffe D.B."/>
            <person name="Calvo S."/>
            <person name="Nusbaum C."/>
            <person name="Galagan J."/>
            <person name="Birren B.W."/>
        </authorList>
    </citation>
    <scope>NUCLEOTIDE SEQUENCE [LARGE SCALE GENOMIC DNA]</scope>
    <source>
        <strain evidence="4">DSM 14603 / FGSC 9021 / UM521</strain>
    </source>
</reference>
<dbReference type="STRING" id="237631.A0A0D1BZF5"/>
<name>A0A0D1BZF5_MYCMD</name>
<dbReference type="KEGG" id="uma:UMAG_04945"/>
<dbReference type="InterPro" id="IPR001202">
    <property type="entry name" value="WW_dom"/>
</dbReference>
<dbReference type="EMBL" id="CM003154">
    <property type="protein sequence ID" value="KIS67077.1"/>
    <property type="molecule type" value="Genomic_DNA"/>
</dbReference>
<dbReference type="SUPFAM" id="SSF51045">
    <property type="entry name" value="WW domain"/>
    <property type="match status" value="1"/>
</dbReference>
<dbReference type="Gene3D" id="2.20.70.10">
    <property type="match status" value="1"/>
</dbReference>
<feature type="region of interest" description="Disordered" evidence="1">
    <location>
        <begin position="57"/>
        <end position="577"/>
    </location>
</feature>
<feature type="compositionally biased region" description="Basic and acidic residues" evidence="1">
    <location>
        <begin position="337"/>
        <end position="347"/>
    </location>
</feature>
<feature type="domain" description="WW" evidence="2">
    <location>
        <begin position="140"/>
        <end position="175"/>
    </location>
</feature>
<keyword evidence="4" id="KW-1185">Reference proteome</keyword>
<feature type="compositionally biased region" description="Basic and acidic residues" evidence="1">
    <location>
        <begin position="420"/>
        <end position="508"/>
    </location>
</feature>
<sequence>MLEDEEAIDYGEEELVAPVAGQDEVGIIPDNLAARSEDSKGATLKEESTPSTLVITHDGAAPSATTAVSDDAAAVASRLEKERTEDSKEDSDVQAEDTQPEHEVRGQRASVTACSSTDADRSADVPKQMDAAGDGECTPEDLLPGWIPIKSRSGQGEVYYYNEDTGESRWTKPIASSQSGTKGDSKRTAALSSSDRPQQQQQKQQQPKKKKKKKSQRARDAEKAKIVAAAAKEQQSWQHRRGGRDSGPTAAQAKQPDVERKQDVPKDSKGGKQQRQKDKASQGISIKGAAQRQTEPADSGKEAASKQNQQQRSNGAQPKQEGPKGKRKHGNKGGANDNEKRHEKEGLSKQASKSESNRRESGRDDAKRQRMDRDDRGQEEGGGGARATSSWSADAAPRDRKKADFWRPGGDSARAAAKYADSDRREGDSSTRDQASKREAATSADRRRADGDARERQGDRRDDHRRDKGRERDRERDQDGRTTSRRNETSDKPKASGDSDSRAAKDGSTRAALNGNGNDSARNGKGSRNDRGTNDGRASQQQRQRGAKGQPHELSSINSTHSNHKRQWGGAASKPAP</sequence>
<dbReference type="eggNOG" id="ENOG502R8TA">
    <property type="taxonomic scope" value="Eukaryota"/>
</dbReference>
<feature type="compositionally biased region" description="Basic and acidic residues" evidence="1">
    <location>
        <begin position="355"/>
        <end position="379"/>
    </location>
</feature>
<dbReference type="PROSITE" id="PS50020">
    <property type="entry name" value="WW_DOMAIN_2"/>
    <property type="match status" value="1"/>
</dbReference>
<dbReference type="VEuPathDB" id="FungiDB:UMAG_04945"/>
<feature type="compositionally biased region" description="Polar residues" evidence="1">
    <location>
        <begin position="305"/>
        <end position="317"/>
    </location>
</feature>
<dbReference type="InterPro" id="IPR036020">
    <property type="entry name" value="WW_dom_sf"/>
</dbReference>
<dbReference type="AlphaFoldDB" id="A0A0D1BZF5"/>
<dbReference type="Pfam" id="PF00397">
    <property type="entry name" value="WW"/>
    <property type="match status" value="1"/>
</dbReference>
<evidence type="ECO:0000313" key="4">
    <source>
        <dbReference type="Proteomes" id="UP000000561"/>
    </source>
</evidence>
<dbReference type="CDD" id="cd00201">
    <property type="entry name" value="WW"/>
    <property type="match status" value="1"/>
</dbReference>
<feature type="compositionally biased region" description="Basic and acidic residues" evidence="1">
    <location>
        <begin position="396"/>
        <end position="405"/>
    </location>
</feature>
<dbReference type="OMA" id="RRDERNC"/>
<dbReference type="InParanoid" id="A0A0D1BZF5"/>
<dbReference type="GeneID" id="23564969"/>
<feature type="compositionally biased region" description="Basic and acidic residues" evidence="1">
    <location>
        <begin position="256"/>
        <end position="280"/>
    </location>
</feature>
<dbReference type="OrthoDB" id="548295at2759"/>
<evidence type="ECO:0000259" key="2">
    <source>
        <dbReference type="PROSITE" id="PS50020"/>
    </source>
</evidence>
<evidence type="ECO:0000256" key="1">
    <source>
        <dbReference type="SAM" id="MobiDB-lite"/>
    </source>
</evidence>